<comment type="caution">
    <text evidence="1">The sequence shown here is derived from an EMBL/GenBank/DDBJ whole genome shotgun (WGS) entry which is preliminary data.</text>
</comment>
<sequence length="109" mass="12057">MMSSTYGLFLPVSWRFFSGILCNSSLWSSCQCGALKPAVIPQPLRHLHICAMVLHQLYLQLLFTLAHEAILPTLPCSQCPLILREISSSSSLLLLSSVVRTRLSHVSSC</sequence>
<keyword evidence="2" id="KW-1185">Reference proteome</keyword>
<protein>
    <submittedName>
        <fullName evidence="1">Uncharacterized protein</fullName>
    </submittedName>
</protein>
<proteinExistence type="predicted"/>
<gene>
    <name evidence="1" type="ORF">F5147DRAFT_350819</name>
</gene>
<name>A0A9P7FG28_9AGAM</name>
<dbReference type="Proteomes" id="UP000823399">
    <property type="component" value="Unassembled WGS sequence"/>
</dbReference>
<accession>A0A9P7FG28</accession>
<dbReference type="RefSeq" id="XP_041297722.1">
    <property type="nucleotide sequence ID" value="XM_041429343.1"/>
</dbReference>
<reference evidence="1" key="1">
    <citation type="journal article" date="2020" name="New Phytol.">
        <title>Comparative genomics reveals dynamic genome evolution in host specialist ectomycorrhizal fungi.</title>
        <authorList>
            <person name="Lofgren L.A."/>
            <person name="Nguyen N.H."/>
            <person name="Vilgalys R."/>
            <person name="Ruytinx J."/>
            <person name="Liao H.L."/>
            <person name="Branco S."/>
            <person name="Kuo A."/>
            <person name="LaButti K."/>
            <person name="Lipzen A."/>
            <person name="Andreopoulos W."/>
            <person name="Pangilinan J."/>
            <person name="Riley R."/>
            <person name="Hundley H."/>
            <person name="Na H."/>
            <person name="Barry K."/>
            <person name="Grigoriev I.V."/>
            <person name="Stajich J.E."/>
            <person name="Kennedy P.G."/>
        </authorList>
    </citation>
    <scope>NUCLEOTIDE SEQUENCE</scope>
    <source>
        <strain evidence="1">FC423</strain>
    </source>
</reference>
<evidence type="ECO:0000313" key="1">
    <source>
        <dbReference type="EMBL" id="KAG2116623.1"/>
    </source>
</evidence>
<organism evidence="1 2">
    <name type="scientific">Suillus discolor</name>
    <dbReference type="NCBI Taxonomy" id="1912936"/>
    <lineage>
        <taxon>Eukaryota</taxon>
        <taxon>Fungi</taxon>
        <taxon>Dikarya</taxon>
        <taxon>Basidiomycota</taxon>
        <taxon>Agaricomycotina</taxon>
        <taxon>Agaricomycetes</taxon>
        <taxon>Agaricomycetidae</taxon>
        <taxon>Boletales</taxon>
        <taxon>Suillineae</taxon>
        <taxon>Suillaceae</taxon>
        <taxon>Suillus</taxon>
    </lineage>
</organism>
<dbReference type="AlphaFoldDB" id="A0A9P7FG28"/>
<dbReference type="EMBL" id="JABBWM010000006">
    <property type="protein sequence ID" value="KAG2116623.1"/>
    <property type="molecule type" value="Genomic_DNA"/>
</dbReference>
<evidence type="ECO:0000313" key="2">
    <source>
        <dbReference type="Proteomes" id="UP000823399"/>
    </source>
</evidence>
<dbReference type="GeneID" id="64691602"/>